<dbReference type="EMBL" id="MPUH01000139">
    <property type="protein sequence ID" value="OMJ88886.1"/>
    <property type="molecule type" value="Genomic_DNA"/>
</dbReference>
<dbReference type="AlphaFoldDB" id="A0A1R2CIW1"/>
<reference evidence="1 3" key="1">
    <citation type="submission" date="2016-11" db="EMBL/GenBank/DDBJ databases">
        <title>The macronuclear genome of Stentor coeruleus: a giant cell with tiny introns.</title>
        <authorList>
            <person name="Slabodnick M."/>
            <person name="Ruby J.G."/>
            <person name="Reiff S.B."/>
            <person name="Swart E.C."/>
            <person name="Gosai S."/>
            <person name="Prabakaran S."/>
            <person name="Witkowska E."/>
            <person name="Larue G.E."/>
            <person name="Fisher S."/>
            <person name="Freeman R.M."/>
            <person name="Gunawardena J."/>
            <person name="Chu W."/>
            <person name="Stover N.A."/>
            <person name="Gregory B.D."/>
            <person name="Nowacki M."/>
            <person name="Derisi J."/>
            <person name="Roy S.W."/>
            <person name="Marshall W.F."/>
            <person name="Sood P."/>
        </authorList>
    </citation>
    <scope>NUCLEOTIDE SEQUENCE [LARGE SCALE GENOMIC DNA]</scope>
    <source>
        <strain evidence="1">WM001</strain>
    </source>
</reference>
<comment type="caution">
    <text evidence="1">The sequence shown here is derived from an EMBL/GenBank/DDBJ whole genome shotgun (WGS) entry which is preliminary data.</text>
</comment>
<sequence>MWRPFTSDFVAHTYEEFRKKYDKVWAEKPIQIREQNEKFDPKNIFPYKLDIEELEKRKKEYKFLRSKVLEQRKYIKDRDASFLNTKKFKIQLQKEEDMIGKNQRKKNIIRIRSFASNKLYRHKSSNSHGEYENTFALTSLYKTTLILKNKSVESRNNASIPSARTKF</sequence>
<organism evidence="1 3">
    <name type="scientific">Stentor coeruleus</name>
    <dbReference type="NCBI Taxonomy" id="5963"/>
    <lineage>
        <taxon>Eukaryota</taxon>
        <taxon>Sar</taxon>
        <taxon>Alveolata</taxon>
        <taxon>Ciliophora</taxon>
        <taxon>Postciliodesmatophora</taxon>
        <taxon>Heterotrichea</taxon>
        <taxon>Heterotrichida</taxon>
        <taxon>Stentoridae</taxon>
        <taxon>Stentor</taxon>
    </lineage>
</organism>
<accession>A0A1R2CIW1</accession>
<proteinExistence type="predicted"/>
<evidence type="ECO:0000313" key="3">
    <source>
        <dbReference type="Proteomes" id="UP000187209"/>
    </source>
</evidence>
<name>A0A1R2CIW1_9CILI</name>
<keyword evidence="3" id="KW-1185">Reference proteome</keyword>
<evidence type="ECO:0000313" key="2">
    <source>
        <dbReference type="EMBL" id="OMJ94347.1"/>
    </source>
</evidence>
<evidence type="ECO:0000313" key="1">
    <source>
        <dbReference type="EMBL" id="OMJ88886.1"/>
    </source>
</evidence>
<gene>
    <name evidence="2" type="ORF">SteCoe_2551</name>
    <name evidence="1" type="ORF">SteCoe_9092</name>
</gene>
<protein>
    <submittedName>
        <fullName evidence="1">Uncharacterized protein</fullName>
    </submittedName>
</protein>
<dbReference type="EMBL" id="MPUH01000028">
    <property type="protein sequence ID" value="OMJ94347.1"/>
    <property type="molecule type" value="Genomic_DNA"/>
</dbReference>
<dbReference type="OrthoDB" id="324613at2759"/>
<dbReference type="Proteomes" id="UP000187209">
    <property type="component" value="Unassembled WGS sequence"/>
</dbReference>